<evidence type="ECO:0000313" key="2">
    <source>
        <dbReference type="EMBL" id="GAA0957139.1"/>
    </source>
</evidence>
<dbReference type="Proteomes" id="UP001500665">
    <property type="component" value="Unassembled WGS sequence"/>
</dbReference>
<evidence type="ECO:0000259" key="1">
    <source>
        <dbReference type="PROSITE" id="PS51664"/>
    </source>
</evidence>
<feature type="domain" description="YcaO" evidence="1">
    <location>
        <begin position="46"/>
        <end position="411"/>
    </location>
</feature>
<gene>
    <name evidence="2" type="ORF">GCM10009550_44080</name>
</gene>
<evidence type="ECO:0000313" key="3">
    <source>
        <dbReference type="Proteomes" id="UP001500665"/>
    </source>
</evidence>
<comment type="caution">
    <text evidence="2">The sequence shown here is derived from an EMBL/GenBank/DDBJ whole genome shotgun (WGS) entry which is preliminary data.</text>
</comment>
<dbReference type="PANTHER" id="PTHR37809:SF1">
    <property type="entry name" value="RIBOSOMAL PROTEIN S12 METHYLTHIOTRANSFERASE ACCESSORY FACTOR YCAO"/>
    <property type="match status" value="1"/>
</dbReference>
<dbReference type="Pfam" id="PF02624">
    <property type="entry name" value="YcaO"/>
    <property type="match status" value="1"/>
</dbReference>
<dbReference type="EMBL" id="BAAAHH010000018">
    <property type="protein sequence ID" value="GAA0957139.1"/>
    <property type="molecule type" value="Genomic_DNA"/>
</dbReference>
<dbReference type="RefSeq" id="WP_344242786.1">
    <property type="nucleotide sequence ID" value="NZ_BAAAHH010000018.1"/>
</dbReference>
<accession>A0ABN1RH93</accession>
<dbReference type="Gene3D" id="3.30.1330.230">
    <property type="match status" value="1"/>
</dbReference>
<dbReference type="Gene3D" id="3.30.40.250">
    <property type="match status" value="1"/>
</dbReference>
<keyword evidence="3" id="KW-1185">Reference proteome</keyword>
<dbReference type="PANTHER" id="PTHR37809">
    <property type="entry name" value="RIBOSOMAL PROTEIN S12 METHYLTHIOTRANSFERASE ACCESSORY FACTOR YCAO"/>
    <property type="match status" value="1"/>
</dbReference>
<dbReference type="PROSITE" id="PS51664">
    <property type="entry name" value="YCAO"/>
    <property type="match status" value="1"/>
</dbReference>
<protein>
    <recommendedName>
        <fullName evidence="1">YcaO domain-containing protein</fullName>
    </recommendedName>
</protein>
<reference evidence="2 3" key="1">
    <citation type="journal article" date="2019" name="Int. J. Syst. Evol. Microbiol.">
        <title>The Global Catalogue of Microorganisms (GCM) 10K type strain sequencing project: providing services to taxonomists for standard genome sequencing and annotation.</title>
        <authorList>
            <consortium name="The Broad Institute Genomics Platform"/>
            <consortium name="The Broad Institute Genome Sequencing Center for Infectious Disease"/>
            <person name="Wu L."/>
            <person name="Ma J."/>
        </authorList>
    </citation>
    <scope>NUCLEOTIDE SEQUENCE [LARGE SCALE GENOMIC DNA]</scope>
    <source>
        <strain evidence="2 3">JCM 10696</strain>
    </source>
</reference>
<organism evidence="2 3">
    <name type="scientific">Actinocorallia libanotica</name>
    <dbReference type="NCBI Taxonomy" id="46162"/>
    <lineage>
        <taxon>Bacteria</taxon>
        <taxon>Bacillati</taxon>
        <taxon>Actinomycetota</taxon>
        <taxon>Actinomycetes</taxon>
        <taxon>Streptosporangiales</taxon>
        <taxon>Thermomonosporaceae</taxon>
        <taxon>Actinocorallia</taxon>
    </lineage>
</organism>
<name>A0ABN1RH93_9ACTN</name>
<sequence>MIGADERCGIVTRIGHGRSHGVLHTATADLAATDAYALPLGNSVVGGTSWHSPDRAARRALGEAVERYAGHLVDPARLRWATAEELGEQALDLGALALYRGDQHARRGFPFRGLRPGTELAWVEGRTSDGRASWVPASLVWLAPGRHAEERTGAGRATPHLPVAAGIAAGDSPGRARAAALAEVVERHALATAWYSGDRFPELPPQPVPLPHGAELTWRAVPNLLAAPVVACIARSGDRITLGCALVPDAADPVAAAGRKAAAEALVSLDALDAVIEGMPDWSAVLKPVRADRRYADSYRPDLADATDLVCTLQLLADPRVARSVAARLAGGAPRGAWRPEPLALGPRLREHGLAPVTVDLTPPGLAASGWSVARVLVPGLRSVGPAAFPYLGDGAEALPREPERLPLPHV</sequence>
<proteinExistence type="predicted"/>
<dbReference type="InterPro" id="IPR003776">
    <property type="entry name" value="YcaO-like_dom"/>
</dbReference>